<evidence type="ECO:0000256" key="3">
    <source>
        <dbReference type="ARBA" id="ARBA00022692"/>
    </source>
</evidence>
<comment type="subcellular location">
    <subcellularLocation>
        <location evidence="1">Membrane</location>
        <topology evidence="1">Multi-pass membrane protein</topology>
    </subcellularLocation>
</comment>
<feature type="transmembrane region" description="Helical" evidence="6">
    <location>
        <begin position="75"/>
        <end position="98"/>
    </location>
</feature>
<dbReference type="Pfam" id="PF04138">
    <property type="entry name" value="GtrA_DPMS_TM"/>
    <property type="match status" value="1"/>
</dbReference>
<dbReference type="RefSeq" id="WP_369000371.1">
    <property type="nucleotide sequence ID" value="NZ_CP158487.1"/>
</dbReference>
<evidence type="ECO:0000313" key="8">
    <source>
        <dbReference type="EMBL" id="XDN89803.1"/>
    </source>
</evidence>
<gene>
    <name evidence="8" type="ORF">TM074_03825</name>
</gene>
<dbReference type="PANTHER" id="PTHR38459:SF1">
    <property type="entry name" value="PROPHAGE BACTOPRENOL-LINKED GLUCOSE TRANSLOCASE HOMOLOG"/>
    <property type="match status" value="1"/>
</dbReference>
<dbReference type="InterPro" id="IPR007267">
    <property type="entry name" value="GtrA_DPMS_TM"/>
</dbReference>
<evidence type="ECO:0000256" key="5">
    <source>
        <dbReference type="ARBA" id="ARBA00023136"/>
    </source>
</evidence>
<proteinExistence type="inferred from homology"/>
<organism evidence="8">
    <name type="scientific">Candidatus Nanosynbacter sp. TM7-074</name>
    <dbReference type="NCBI Taxonomy" id="3158573"/>
    <lineage>
        <taxon>Bacteria</taxon>
        <taxon>Candidatus Saccharimonadota</taxon>
        <taxon>Candidatus Saccharimonadia</taxon>
        <taxon>Candidatus Nanosynbacterales</taxon>
        <taxon>Candidatus Nanosynbacteraceae</taxon>
        <taxon>Candidatus Nanosynbacter</taxon>
    </lineage>
</organism>
<comment type="similarity">
    <text evidence="2">Belongs to the GtrA family.</text>
</comment>
<dbReference type="InterPro" id="IPR051401">
    <property type="entry name" value="GtrA_CellWall_Glycosyl"/>
</dbReference>
<dbReference type="EMBL" id="CP158487">
    <property type="protein sequence ID" value="XDN89803.1"/>
    <property type="molecule type" value="Genomic_DNA"/>
</dbReference>
<dbReference type="PANTHER" id="PTHR38459">
    <property type="entry name" value="PROPHAGE BACTOPRENOL-LINKED GLUCOSE TRANSLOCASE HOMOLOG"/>
    <property type="match status" value="1"/>
</dbReference>
<feature type="transmembrane region" description="Helical" evidence="6">
    <location>
        <begin position="42"/>
        <end position="59"/>
    </location>
</feature>
<feature type="transmembrane region" description="Helical" evidence="6">
    <location>
        <begin position="12"/>
        <end position="36"/>
    </location>
</feature>
<evidence type="ECO:0000256" key="4">
    <source>
        <dbReference type="ARBA" id="ARBA00022989"/>
    </source>
</evidence>
<evidence type="ECO:0000256" key="1">
    <source>
        <dbReference type="ARBA" id="ARBA00004141"/>
    </source>
</evidence>
<name>A0AB39J5T8_9BACT</name>
<dbReference type="GO" id="GO:0000271">
    <property type="term" value="P:polysaccharide biosynthetic process"/>
    <property type="evidence" value="ECO:0007669"/>
    <property type="project" value="InterPro"/>
</dbReference>
<keyword evidence="3 6" id="KW-0812">Transmembrane</keyword>
<reference evidence="8" key="1">
    <citation type="submission" date="2024-06" db="EMBL/GenBank/DDBJ databases">
        <authorList>
            <person name="Atkinson C."/>
            <person name="McLean J."/>
            <person name="Gallagher L."/>
            <person name="Bor B."/>
            <person name="Mougous J."/>
        </authorList>
    </citation>
    <scope>NUCLEOTIDE SEQUENCE</scope>
    <source>
        <strain evidence="8">TM7-074</strain>
    </source>
</reference>
<evidence type="ECO:0000259" key="7">
    <source>
        <dbReference type="Pfam" id="PF04138"/>
    </source>
</evidence>
<accession>A0AB39J5T8</accession>
<feature type="transmembrane region" description="Helical" evidence="6">
    <location>
        <begin position="110"/>
        <end position="131"/>
    </location>
</feature>
<evidence type="ECO:0000256" key="6">
    <source>
        <dbReference type="SAM" id="Phobius"/>
    </source>
</evidence>
<evidence type="ECO:0000256" key="2">
    <source>
        <dbReference type="ARBA" id="ARBA00009399"/>
    </source>
</evidence>
<dbReference type="AlphaFoldDB" id="A0AB39J5T8"/>
<dbReference type="GO" id="GO:0005886">
    <property type="term" value="C:plasma membrane"/>
    <property type="evidence" value="ECO:0007669"/>
    <property type="project" value="TreeGrafter"/>
</dbReference>
<sequence length="144" mass="16298">MQEIAKKHADKLRFTIVGSINTVIDFSILFTLTTLFNVPKELANFISTFVAFLFSFFANKKYTFKSTSKNLKKQFLLFTIVTLFGLWVIQTIIIAAITPMFTNLGVNKPAALLISKLLATVASLIWNYTLYSRVVFKNPKNSSD</sequence>
<keyword evidence="5 6" id="KW-0472">Membrane</keyword>
<protein>
    <submittedName>
        <fullName evidence="8">GtrA family protein</fullName>
    </submittedName>
</protein>
<feature type="domain" description="GtrA/DPMS transmembrane" evidence="7">
    <location>
        <begin position="13"/>
        <end position="136"/>
    </location>
</feature>
<keyword evidence="4 6" id="KW-1133">Transmembrane helix</keyword>